<accession>A0A1G5WK42</accession>
<evidence type="ECO:0000313" key="2">
    <source>
        <dbReference type="Proteomes" id="UP000198588"/>
    </source>
</evidence>
<gene>
    <name evidence="1" type="ORF">SAMN02927914_01390</name>
</gene>
<dbReference type="Proteomes" id="UP000198588">
    <property type="component" value="Unassembled WGS sequence"/>
</dbReference>
<name>A0A1G5WK42_9HYPH</name>
<organism evidence="1 2">
    <name type="scientific">Mesorhizobium qingshengii</name>
    <dbReference type="NCBI Taxonomy" id="1165689"/>
    <lineage>
        <taxon>Bacteria</taxon>
        <taxon>Pseudomonadati</taxon>
        <taxon>Pseudomonadota</taxon>
        <taxon>Alphaproteobacteria</taxon>
        <taxon>Hyphomicrobiales</taxon>
        <taxon>Phyllobacteriaceae</taxon>
        <taxon>Mesorhizobium</taxon>
    </lineage>
</organism>
<protein>
    <submittedName>
        <fullName evidence="1">Uncharacterized protein</fullName>
    </submittedName>
</protein>
<dbReference type="AlphaFoldDB" id="A0A1G5WK42"/>
<proteinExistence type="predicted"/>
<sequence length="44" mass="5144">MEFTLDKAPQANVPIEHSPISDKAIWLLTSHIHEVCERLYPFEH</sequence>
<dbReference type="EMBL" id="FMXM01000004">
    <property type="protein sequence ID" value="SDA58274.1"/>
    <property type="molecule type" value="Genomic_DNA"/>
</dbReference>
<evidence type="ECO:0000313" key="1">
    <source>
        <dbReference type="EMBL" id="SDA58274.1"/>
    </source>
</evidence>
<reference evidence="1 2" key="1">
    <citation type="submission" date="2016-10" db="EMBL/GenBank/DDBJ databases">
        <authorList>
            <person name="de Groot N.N."/>
        </authorList>
    </citation>
    <scope>NUCLEOTIDE SEQUENCE [LARGE SCALE GENOMIC DNA]</scope>
    <source>
        <strain evidence="1 2">CGMCC 1.12097</strain>
    </source>
</reference>